<comment type="caution">
    <text evidence="2">The sequence shown here is derived from an EMBL/GenBank/DDBJ whole genome shotgun (WGS) entry which is preliminary data.</text>
</comment>
<proteinExistence type="predicted"/>
<evidence type="ECO:0000313" key="2">
    <source>
        <dbReference type="EMBL" id="KPJ51642.1"/>
    </source>
</evidence>
<feature type="transmembrane region" description="Helical" evidence="1">
    <location>
        <begin position="43"/>
        <end position="62"/>
    </location>
</feature>
<gene>
    <name evidence="2" type="ORF">AMJ39_09545</name>
</gene>
<keyword evidence="1" id="KW-1133">Transmembrane helix</keyword>
<evidence type="ECO:0000313" key="3">
    <source>
        <dbReference type="Proteomes" id="UP000052008"/>
    </source>
</evidence>
<dbReference type="Proteomes" id="UP000052008">
    <property type="component" value="Unassembled WGS sequence"/>
</dbReference>
<dbReference type="EMBL" id="LIZS01000107">
    <property type="protein sequence ID" value="KPJ51642.1"/>
    <property type="molecule type" value="Genomic_DNA"/>
</dbReference>
<evidence type="ECO:0000256" key="1">
    <source>
        <dbReference type="SAM" id="Phobius"/>
    </source>
</evidence>
<dbReference type="AlphaFoldDB" id="A0A0S7WNB9"/>
<dbReference type="STRING" id="1703770.AMJ39_09545"/>
<organism evidence="2 3">
    <name type="scientific">candidate division TA06 bacterium DG_24</name>
    <dbReference type="NCBI Taxonomy" id="1703770"/>
    <lineage>
        <taxon>Bacteria</taxon>
        <taxon>Bacteria division TA06</taxon>
    </lineage>
</organism>
<reference evidence="2 3" key="1">
    <citation type="journal article" date="2015" name="Microbiome">
        <title>Genomic resolution of linkages in carbon, nitrogen, and sulfur cycling among widespread estuary sediment bacteria.</title>
        <authorList>
            <person name="Baker B.J."/>
            <person name="Lazar C.S."/>
            <person name="Teske A.P."/>
            <person name="Dick G.J."/>
        </authorList>
    </citation>
    <scope>NUCLEOTIDE SEQUENCE [LARGE SCALE GENOMIC DNA]</scope>
    <source>
        <strain evidence="2">DG_24</strain>
    </source>
</reference>
<accession>A0A0S7WNB9</accession>
<sequence length="298" mass="32933">MEHQAGLEDSRSLSNALVWLGVMRRIRLGLVELRAWSTNRRKYVGGILLVLVLGPGCATVGVNNYQSAETLGKGKIKVGGAVELGRQMDAGIEIDRGRIEIENGLEWEDFVFPIAAFVAQYGMTGSTDVGVALTVVPYGMSASMAAHLKQGLIHTPGDLAVAIMPKAGVFGSERETKDGVMIGRDRYDETKSFEGYFLDMSIIISKRWDSIAIHLSPKYMYHYLEIRTEYRELEDPSPFENSDEKNFEFSTVGAAAGVSLVFESYELAPEASFLRVKQLPEGSYRWVLFPGVGVCLKF</sequence>
<protein>
    <submittedName>
        <fullName evidence="2">Uncharacterized protein</fullName>
    </submittedName>
</protein>
<keyword evidence="1" id="KW-0812">Transmembrane</keyword>
<keyword evidence="1" id="KW-0472">Membrane</keyword>
<name>A0A0S7WNB9_UNCT6</name>